<reference evidence="2" key="1">
    <citation type="submission" date="2023-04" db="EMBL/GenBank/DDBJ databases">
        <title>Phytophthora fragariaefolia NBRC 109709.</title>
        <authorList>
            <person name="Ichikawa N."/>
            <person name="Sato H."/>
            <person name="Tonouchi N."/>
        </authorList>
    </citation>
    <scope>NUCLEOTIDE SEQUENCE</scope>
    <source>
        <strain evidence="2">NBRC 109709</strain>
    </source>
</reference>
<protein>
    <submittedName>
        <fullName evidence="2">Unnamed protein product</fullName>
    </submittedName>
</protein>
<keyword evidence="3" id="KW-1185">Reference proteome</keyword>
<dbReference type="OrthoDB" id="3176171at2759"/>
<evidence type="ECO:0000313" key="2">
    <source>
        <dbReference type="EMBL" id="GMF43002.1"/>
    </source>
</evidence>
<feature type="compositionally biased region" description="Basic residues" evidence="1">
    <location>
        <begin position="25"/>
        <end position="36"/>
    </location>
</feature>
<evidence type="ECO:0000256" key="1">
    <source>
        <dbReference type="SAM" id="MobiDB-lite"/>
    </source>
</evidence>
<feature type="compositionally biased region" description="Polar residues" evidence="1">
    <location>
        <begin position="72"/>
        <end position="82"/>
    </location>
</feature>
<feature type="compositionally biased region" description="Polar residues" evidence="1">
    <location>
        <begin position="98"/>
        <end position="117"/>
    </location>
</feature>
<proteinExistence type="predicted"/>
<feature type="compositionally biased region" description="Polar residues" evidence="1">
    <location>
        <begin position="155"/>
        <end position="175"/>
    </location>
</feature>
<gene>
    <name evidence="2" type="ORF">Pfra01_001433200</name>
</gene>
<feature type="region of interest" description="Disordered" evidence="1">
    <location>
        <begin position="291"/>
        <end position="313"/>
    </location>
</feature>
<feature type="region of interest" description="Disordered" evidence="1">
    <location>
        <begin position="25"/>
        <end position="117"/>
    </location>
</feature>
<feature type="compositionally biased region" description="Polar residues" evidence="1">
    <location>
        <begin position="298"/>
        <end position="307"/>
    </location>
</feature>
<name>A0A9W7CXZ9_9STRA</name>
<dbReference type="Proteomes" id="UP001165121">
    <property type="component" value="Unassembled WGS sequence"/>
</dbReference>
<feature type="region of interest" description="Disordered" evidence="1">
    <location>
        <begin position="155"/>
        <end position="188"/>
    </location>
</feature>
<dbReference type="AlphaFoldDB" id="A0A9W7CXZ9"/>
<organism evidence="2 3">
    <name type="scientific">Phytophthora fragariaefolia</name>
    <dbReference type="NCBI Taxonomy" id="1490495"/>
    <lineage>
        <taxon>Eukaryota</taxon>
        <taxon>Sar</taxon>
        <taxon>Stramenopiles</taxon>
        <taxon>Oomycota</taxon>
        <taxon>Peronosporomycetes</taxon>
        <taxon>Peronosporales</taxon>
        <taxon>Peronosporaceae</taxon>
        <taxon>Phytophthora</taxon>
    </lineage>
</organism>
<accession>A0A9W7CXZ9</accession>
<comment type="caution">
    <text evidence="2">The sequence shown here is derived from an EMBL/GenBank/DDBJ whole genome shotgun (WGS) entry which is preliminary data.</text>
</comment>
<sequence>MPTGELSGENGEAALTMEEKLLRWKQTKSQKQKTAKSSKSSTIGSSRHDVRGNGASVGVKRSLTKVKAMGHQSKSTTAISTPTPRPKKFRASPDCNRKASNAGTKSFSTSSSADNVKTQLSVSTGILKASPETRNQEGNPQCLIVIDDYSEKPVASSSSKVRGRPLSTTATSTGTPKPVSEMRSQEGSPQCAFVLNNDSELRNPLCQSFPPPSRITKHSMTRSKVNDRETRIMNQTALPQQPVPMVPSPEVRQNNREVPISASQPIPNQSSIPKQKIIATSRVIWSEDPTFDKENQSDESILPNQNLPAPGDTVEKQPELLAKDLIRVAIGFEKKRRLATAFSVFKRANHILPKQSAKLTERIARLEQECSVAAFEPPSQDLTTSAYMVQVLERDLMSVLNHGSTVELTELHAIGAKRSEVVFDRRPYHQVCPPSFFGITTVAKYN</sequence>
<evidence type="ECO:0000313" key="3">
    <source>
        <dbReference type="Proteomes" id="UP001165121"/>
    </source>
</evidence>
<dbReference type="EMBL" id="BSXT01001505">
    <property type="protein sequence ID" value="GMF43002.1"/>
    <property type="molecule type" value="Genomic_DNA"/>
</dbReference>